<evidence type="ECO:0000256" key="1">
    <source>
        <dbReference type="SAM" id="Phobius"/>
    </source>
</evidence>
<feature type="transmembrane region" description="Helical" evidence="1">
    <location>
        <begin position="141"/>
        <end position="163"/>
    </location>
</feature>
<name>A0A514EDJ4_9XANT</name>
<feature type="transmembrane region" description="Helical" evidence="1">
    <location>
        <begin position="175"/>
        <end position="194"/>
    </location>
</feature>
<evidence type="ECO:0000313" key="2">
    <source>
        <dbReference type="EMBL" id="QDI03843.1"/>
    </source>
</evidence>
<keyword evidence="3" id="KW-1185">Reference proteome</keyword>
<dbReference type="AlphaFoldDB" id="A0A514EDJ4"/>
<dbReference type="EMBL" id="CP038228">
    <property type="protein sequence ID" value="QDI03843.1"/>
    <property type="molecule type" value="Genomic_DNA"/>
</dbReference>
<organism evidence="2 3">
    <name type="scientific">Xanthomonas cerealis pv. cerealis</name>
    <dbReference type="NCBI Taxonomy" id="152263"/>
    <lineage>
        <taxon>Bacteria</taxon>
        <taxon>Pseudomonadati</taxon>
        <taxon>Pseudomonadota</taxon>
        <taxon>Gammaproteobacteria</taxon>
        <taxon>Lysobacterales</taxon>
        <taxon>Lysobacteraceae</taxon>
        <taxon>Xanthomonas</taxon>
        <taxon>Xanthomonas translucens group</taxon>
        <taxon>Xanthomonas cerealis</taxon>
    </lineage>
</organism>
<keyword evidence="1" id="KW-0472">Membrane</keyword>
<dbReference type="RefSeq" id="WP_142742293.1">
    <property type="nucleotide sequence ID" value="NZ_CP038228.1"/>
</dbReference>
<evidence type="ECO:0000313" key="3">
    <source>
        <dbReference type="Proteomes" id="UP000319349"/>
    </source>
</evidence>
<dbReference type="NCBIfam" id="NF041560">
    <property type="entry name" value="T6SS_Burk_ExIF"/>
    <property type="match status" value="1"/>
</dbReference>
<dbReference type="Proteomes" id="UP000319349">
    <property type="component" value="Chromosome"/>
</dbReference>
<proteinExistence type="predicted"/>
<keyword evidence="1" id="KW-0812">Transmembrane</keyword>
<accession>A0A514EDJ4</accession>
<gene>
    <name evidence="2" type="ORF">E4A48_09140</name>
</gene>
<keyword evidence="1" id="KW-1133">Transmembrane helix</keyword>
<dbReference type="InterPro" id="IPR048130">
    <property type="entry name" value="T6SS_ExIF-like"/>
</dbReference>
<sequence length="245" mass="27286">MQNVDISAAPRLLRGKLSAVKTSRTTIDFFFGQSDERLMEGTAVAAAAMGLSGAAAAMTGAALDETKEDVLRVEFTIDGERIEGVFWSFPFQEGDELEAVVEPTQQGWIAFAVARPCDRIVAIYPYAWAGTIAHYKRSFSVAWKVILAIVFFGTATMVLLTLLDWKEKSPEIIKMIFLGGGCFSLILAVIAFNLSRRLLPFSEMADRIFATLKLDAPKWVNLRQSTLRNRTPEDPPELGDQYFRY</sequence>
<reference evidence="2 3" key="1">
    <citation type="submission" date="2019-03" db="EMBL/GenBank/DDBJ databases">
        <title>Tal1 in Xanthomonas translucens pv. cerealis Contributes to Virulence in Bacterial Leaf Streak of Wheat.</title>
        <authorList>
            <person name="Shah S.M.A."/>
            <person name="Haq F."/>
            <person name="Ma W."/>
            <person name="Xu X."/>
            <person name="Wang S."/>
            <person name="Xu Z."/>
            <person name="Zou L."/>
            <person name="Zhu B."/>
            <person name="Chen G."/>
        </authorList>
    </citation>
    <scope>NUCLEOTIDE SEQUENCE [LARGE SCALE GENOMIC DNA]</scope>
    <source>
        <strain evidence="2 3">01</strain>
    </source>
</reference>
<protein>
    <submittedName>
        <fullName evidence="2">Uncharacterized protein</fullName>
    </submittedName>
</protein>